<dbReference type="EC" id="3.5.99.6" evidence="2"/>
<name>A0A1Y5S429_9RHOB</name>
<evidence type="ECO:0000256" key="2">
    <source>
        <dbReference type="NCBIfam" id="TIGR00502"/>
    </source>
</evidence>
<dbReference type="GO" id="GO:0006043">
    <property type="term" value="P:glucosamine catabolic process"/>
    <property type="evidence" value="ECO:0007669"/>
    <property type="project" value="TreeGrafter"/>
</dbReference>
<dbReference type="Pfam" id="PF01182">
    <property type="entry name" value="Glucosamine_iso"/>
    <property type="match status" value="1"/>
</dbReference>
<sequence>MEVIPCPDRDRAVALTARIIETRLRAKPDLVLGLATGRTMEEVYARLVASGVSFARCTTFNLDEYVGLPPDDPNSYASYMRHHLFDHVDIDPARTHLPDGMASDLTAAAADYEARITAAGGIDLQLLGIGEAGHIGFNEPLSALRSRTRDKILTPTTRRQNAGMFGGNEEAVPKRALTMGVGTILDTRELVLLASGAAKAGIVARAVEGPLTARVSASAIQLHTSCKVVLDAEAAAGLEDIDYYRFVCRNEEKWDNCRDLL</sequence>
<gene>
    <name evidence="4" type="primary">nagB</name>
    <name evidence="4" type="ORF">PAM7066_01314</name>
</gene>
<dbReference type="EMBL" id="FWFV01000003">
    <property type="protein sequence ID" value="SLN32171.1"/>
    <property type="molecule type" value="Genomic_DNA"/>
</dbReference>
<dbReference type="Proteomes" id="UP000193870">
    <property type="component" value="Unassembled WGS sequence"/>
</dbReference>
<dbReference type="GO" id="GO:0006046">
    <property type="term" value="P:N-acetylglucosamine catabolic process"/>
    <property type="evidence" value="ECO:0007669"/>
    <property type="project" value="UniProtKB-UniRule"/>
</dbReference>
<proteinExistence type="predicted"/>
<organism evidence="4 5">
    <name type="scientific">Palleronia marisminoris</name>
    <dbReference type="NCBI Taxonomy" id="315423"/>
    <lineage>
        <taxon>Bacteria</taxon>
        <taxon>Pseudomonadati</taxon>
        <taxon>Pseudomonadota</taxon>
        <taxon>Alphaproteobacteria</taxon>
        <taxon>Rhodobacterales</taxon>
        <taxon>Roseobacteraceae</taxon>
        <taxon>Palleronia</taxon>
    </lineage>
</organism>
<keyword evidence="1 4" id="KW-0378">Hydrolase</keyword>
<keyword evidence="5" id="KW-1185">Reference proteome</keyword>
<accession>A0A1Y5S429</accession>
<dbReference type="InterPro" id="IPR006148">
    <property type="entry name" value="Glc/Gal-6P_isomerase"/>
</dbReference>
<evidence type="ECO:0000313" key="4">
    <source>
        <dbReference type="EMBL" id="SLN32171.1"/>
    </source>
</evidence>
<dbReference type="GO" id="GO:0019262">
    <property type="term" value="P:N-acetylneuraminate catabolic process"/>
    <property type="evidence" value="ECO:0007669"/>
    <property type="project" value="TreeGrafter"/>
</dbReference>
<dbReference type="STRING" id="315423.SAMN04488020_10334"/>
<protein>
    <recommendedName>
        <fullName evidence="2">Glucosamine-6-phosphate deaminase</fullName>
        <ecNumber evidence="2">3.5.99.6</ecNumber>
    </recommendedName>
</protein>
<feature type="domain" description="Glucosamine/galactosamine-6-phosphate isomerase" evidence="3">
    <location>
        <begin position="11"/>
        <end position="221"/>
    </location>
</feature>
<dbReference type="Gene3D" id="3.40.50.1360">
    <property type="match status" value="1"/>
</dbReference>
<dbReference type="NCBIfam" id="TIGR00502">
    <property type="entry name" value="nagB"/>
    <property type="match status" value="1"/>
</dbReference>
<dbReference type="PANTHER" id="PTHR11280:SF5">
    <property type="entry name" value="GLUCOSAMINE-6-PHOSPHATE ISOMERASE"/>
    <property type="match status" value="1"/>
</dbReference>
<dbReference type="InterPro" id="IPR037171">
    <property type="entry name" value="NagB/RpiA_transferase-like"/>
</dbReference>
<dbReference type="InterPro" id="IPR004547">
    <property type="entry name" value="Glucosamine6P_isomerase"/>
</dbReference>
<dbReference type="GO" id="GO:0005737">
    <property type="term" value="C:cytoplasm"/>
    <property type="evidence" value="ECO:0007669"/>
    <property type="project" value="TreeGrafter"/>
</dbReference>
<dbReference type="AlphaFoldDB" id="A0A1Y5S429"/>
<dbReference type="GO" id="GO:0042802">
    <property type="term" value="F:identical protein binding"/>
    <property type="evidence" value="ECO:0007669"/>
    <property type="project" value="TreeGrafter"/>
</dbReference>
<dbReference type="CDD" id="cd01399">
    <property type="entry name" value="GlcN6P_deaminase"/>
    <property type="match status" value="1"/>
</dbReference>
<dbReference type="PANTHER" id="PTHR11280">
    <property type="entry name" value="GLUCOSAMINE-6-PHOSPHATE ISOMERASE"/>
    <property type="match status" value="1"/>
</dbReference>
<dbReference type="GO" id="GO:0005975">
    <property type="term" value="P:carbohydrate metabolic process"/>
    <property type="evidence" value="ECO:0007669"/>
    <property type="project" value="InterPro"/>
</dbReference>
<evidence type="ECO:0000256" key="1">
    <source>
        <dbReference type="ARBA" id="ARBA00022801"/>
    </source>
</evidence>
<evidence type="ECO:0000313" key="5">
    <source>
        <dbReference type="Proteomes" id="UP000193870"/>
    </source>
</evidence>
<dbReference type="SUPFAM" id="SSF100950">
    <property type="entry name" value="NagB/RpiA/CoA transferase-like"/>
    <property type="match status" value="1"/>
</dbReference>
<evidence type="ECO:0000259" key="3">
    <source>
        <dbReference type="Pfam" id="PF01182"/>
    </source>
</evidence>
<dbReference type="GO" id="GO:0004342">
    <property type="term" value="F:glucosamine-6-phosphate deaminase activity"/>
    <property type="evidence" value="ECO:0007669"/>
    <property type="project" value="UniProtKB-UniRule"/>
</dbReference>
<dbReference type="RefSeq" id="WP_085853338.1">
    <property type="nucleotide sequence ID" value="NZ_FOPF01000003.1"/>
</dbReference>
<dbReference type="OrthoDB" id="9791139at2"/>
<reference evidence="4 5" key="1">
    <citation type="submission" date="2017-03" db="EMBL/GenBank/DDBJ databases">
        <authorList>
            <person name="Afonso C.L."/>
            <person name="Miller P.J."/>
            <person name="Scott M.A."/>
            <person name="Spackman E."/>
            <person name="Goraichik I."/>
            <person name="Dimitrov K.M."/>
            <person name="Suarez D.L."/>
            <person name="Swayne D.E."/>
        </authorList>
    </citation>
    <scope>NUCLEOTIDE SEQUENCE [LARGE SCALE GENOMIC DNA]</scope>
    <source>
        <strain evidence="4 5">CECT 7066</strain>
    </source>
</reference>